<dbReference type="GO" id="GO:0005875">
    <property type="term" value="C:microtubule associated complex"/>
    <property type="evidence" value="ECO:0007669"/>
    <property type="project" value="TreeGrafter"/>
</dbReference>
<dbReference type="GO" id="GO:0051231">
    <property type="term" value="P:spindle elongation"/>
    <property type="evidence" value="ECO:0007669"/>
    <property type="project" value="TreeGrafter"/>
</dbReference>
<evidence type="ECO:0000313" key="12">
    <source>
        <dbReference type="Proteomes" id="UP000242474"/>
    </source>
</evidence>
<dbReference type="Gene3D" id="3.40.850.10">
    <property type="entry name" value="Kinesin motor domain"/>
    <property type="match status" value="1"/>
</dbReference>
<proteinExistence type="inferred from homology"/>
<dbReference type="GO" id="GO:0005874">
    <property type="term" value="C:microtubule"/>
    <property type="evidence" value="ECO:0007669"/>
    <property type="project" value="UniProtKB-KW"/>
</dbReference>
<comment type="similarity">
    <text evidence="6 7">Belongs to the TRAFAC class myosin-kinesin ATPase superfamily. Kinesin family.</text>
</comment>
<dbReference type="GO" id="GO:0003777">
    <property type="term" value="F:microtubule motor activity"/>
    <property type="evidence" value="ECO:0007669"/>
    <property type="project" value="InterPro"/>
</dbReference>
<keyword evidence="5 8" id="KW-0175">Coiled coil</keyword>
<dbReference type="PROSITE" id="PS50067">
    <property type="entry name" value="KINESIN_MOTOR_2"/>
    <property type="match status" value="1"/>
</dbReference>
<dbReference type="InterPro" id="IPR027640">
    <property type="entry name" value="Kinesin-like_fam"/>
</dbReference>
<evidence type="ECO:0000256" key="5">
    <source>
        <dbReference type="ARBA" id="ARBA00023054"/>
    </source>
</evidence>
<evidence type="ECO:0000259" key="10">
    <source>
        <dbReference type="PROSITE" id="PS50067"/>
    </source>
</evidence>
<reference evidence="11 12" key="1">
    <citation type="journal article" date="2015" name="Genome Biol. Evol.">
        <title>Phylogenomic analyses indicate that early fungi evolved digesting cell walls of algal ancestors of land plants.</title>
        <authorList>
            <person name="Chang Y."/>
            <person name="Wang S."/>
            <person name="Sekimoto S."/>
            <person name="Aerts A.L."/>
            <person name="Choi C."/>
            <person name="Clum A."/>
            <person name="LaButti K.M."/>
            <person name="Lindquist E.A."/>
            <person name="Yee Ngan C."/>
            <person name="Ohm R.A."/>
            <person name="Salamov A.A."/>
            <person name="Grigoriev I.V."/>
            <person name="Spatafora J.W."/>
            <person name="Berbee M.L."/>
        </authorList>
    </citation>
    <scope>NUCLEOTIDE SEQUENCE [LARGE SCALE GENOMIC DNA]</scope>
    <source>
        <strain evidence="11 12">NRRL 1564</strain>
    </source>
</reference>
<dbReference type="InterPro" id="IPR036961">
    <property type="entry name" value="Kinesin_motor_dom_sf"/>
</dbReference>
<dbReference type="PRINTS" id="PR00380">
    <property type="entry name" value="KINESINHEAVY"/>
</dbReference>
<accession>A0A2G5BIH6</accession>
<feature type="binding site" evidence="6">
    <location>
        <begin position="403"/>
        <end position="410"/>
    </location>
    <ligand>
        <name>ATP</name>
        <dbReference type="ChEBI" id="CHEBI:30616"/>
    </ligand>
</feature>
<dbReference type="GO" id="GO:0007018">
    <property type="term" value="P:microtubule-based movement"/>
    <property type="evidence" value="ECO:0007669"/>
    <property type="project" value="InterPro"/>
</dbReference>
<dbReference type="Pfam" id="PF00225">
    <property type="entry name" value="Kinesin"/>
    <property type="match status" value="1"/>
</dbReference>
<evidence type="ECO:0000256" key="2">
    <source>
        <dbReference type="ARBA" id="ARBA00022490"/>
    </source>
</evidence>
<organism evidence="11 12">
    <name type="scientific">Coemansia reversa (strain ATCC 12441 / NRRL 1564)</name>
    <dbReference type="NCBI Taxonomy" id="763665"/>
    <lineage>
        <taxon>Eukaryota</taxon>
        <taxon>Fungi</taxon>
        <taxon>Fungi incertae sedis</taxon>
        <taxon>Zoopagomycota</taxon>
        <taxon>Kickxellomycotina</taxon>
        <taxon>Kickxellomycetes</taxon>
        <taxon>Kickxellales</taxon>
        <taxon>Kickxellaceae</taxon>
        <taxon>Coemansia</taxon>
    </lineage>
</organism>
<dbReference type="Gene3D" id="3.40.50.300">
    <property type="entry name" value="P-loop containing nucleotide triphosphate hydrolases"/>
    <property type="match status" value="1"/>
</dbReference>
<evidence type="ECO:0000256" key="9">
    <source>
        <dbReference type="SAM" id="MobiDB-lite"/>
    </source>
</evidence>
<dbReference type="GO" id="GO:0007052">
    <property type="term" value="P:mitotic spindle organization"/>
    <property type="evidence" value="ECO:0007669"/>
    <property type="project" value="TreeGrafter"/>
</dbReference>
<gene>
    <name evidence="11" type="ORF">COEREDRAFT_13413</name>
</gene>
<evidence type="ECO:0000256" key="7">
    <source>
        <dbReference type="RuleBase" id="RU000394"/>
    </source>
</evidence>
<comment type="subcellular location">
    <subcellularLocation>
        <location evidence="1">Cytoplasm</location>
    </subcellularLocation>
</comment>
<keyword evidence="6 7" id="KW-0505">Motor protein</keyword>
<dbReference type="GO" id="GO:0008017">
    <property type="term" value="F:microtubule binding"/>
    <property type="evidence" value="ECO:0007669"/>
    <property type="project" value="InterPro"/>
</dbReference>
<dbReference type="OrthoDB" id="3176171at2759"/>
<dbReference type="InterPro" id="IPR027417">
    <property type="entry name" value="P-loop_NTPase"/>
</dbReference>
<dbReference type="GO" id="GO:0005737">
    <property type="term" value="C:cytoplasm"/>
    <property type="evidence" value="ECO:0007669"/>
    <property type="project" value="UniProtKB-SubCell"/>
</dbReference>
<evidence type="ECO:0000256" key="6">
    <source>
        <dbReference type="PROSITE-ProRule" id="PRU00283"/>
    </source>
</evidence>
<keyword evidence="3 6" id="KW-0547">Nucleotide-binding</keyword>
<dbReference type="InterPro" id="IPR019821">
    <property type="entry name" value="Kinesin_motor_CS"/>
</dbReference>
<feature type="region of interest" description="Disordered" evidence="9">
    <location>
        <begin position="256"/>
        <end position="278"/>
    </location>
</feature>
<keyword evidence="12" id="KW-1185">Reference proteome</keyword>
<feature type="domain" description="Kinesin motor" evidence="10">
    <location>
        <begin position="284"/>
        <end position="671"/>
    </location>
</feature>
<dbReference type="InterPro" id="IPR001752">
    <property type="entry name" value="Kinesin_motor_dom"/>
</dbReference>
<keyword evidence="2" id="KW-0963">Cytoplasm</keyword>
<evidence type="ECO:0000256" key="1">
    <source>
        <dbReference type="ARBA" id="ARBA00004496"/>
    </source>
</evidence>
<keyword evidence="7" id="KW-0493">Microtubule</keyword>
<dbReference type="SUPFAM" id="SSF52540">
    <property type="entry name" value="P-loop containing nucleoside triphosphate hydrolases"/>
    <property type="match status" value="2"/>
</dbReference>
<name>A0A2G5BIH6_COERN</name>
<keyword evidence="4 6" id="KW-0067">ATP-binding</keyword>
<evidence type="ECO:0000256" key="8">
    <source>
        <dbReference type="SAM" id="Coils"/>
    </source>
</evidence>
<dbReference type="SMART" id="SM00129">
    <property type="entry name" value="KISc"/>
    <property type="match status" value="1"/>
</dbReference>
<dbReference type="GO" id="GO:0005524">
    <property type="term" value="F:ATP binding"/>
    <property type="evidence" value="ECO:0007669"/>
    <property type="project" value="UniProtKB-UniRule"/>
</dbReference>
<dbReference type="STRING" id="763665.A0A2G5BIH6"/>
<evidence type="ECO:0000256" key="4">
    <source>
        <dbReference type="ARBA" id="ARBA00022840"/>
    </source>
</evidence>
<evidence type="ECO:0000256" key="3">
    <source>
        <dbReference type="ARBA" id="ARBA00022741"/>
    </source>
</evidence>
<sequence length="717" mass="78043">MSIGMELVTDPSILMLDEPMSGLDSSSAEMVVSLTKEILRQHNICTLMTIHQPSSEIVAQFDKLILLAQAVQYFELLGHPLTHPNLANFFIDLMAIDFLSTDATQKSEKHVQSLVDAYTEFQQKGGNLSALASKEASVTVNNISTGHISTKSSSNSSHVSSDMTREQANLVLNEPIPMNIWFGEFLVLFKRDWLKNTALPDLPKVKKISCGNTIPDKRSITSVSSLEPLQATEKSKDNGKRVLPVKVAVPISSATEGNNVSAKNNTTTRATAKKGRENDKRVLSVKVAVRIRPAAEGGNMSAKSNSTTRTAALHLSSKASSCIRALSDTSIFISAADGGNRDKQAKVGGIRNSFVDMTTGPRTFNFDYAFGPNAKQTDVYKTAVAPLLSRFVEGYNVTVLAYGQTCSGKTYTMGTGANITSASIDTMGIVPRALQWLFSWAQASKPTAHNAALRAGVEIRISFIEIHNEDLVDLVARPQSRKVKPTITICNDAHGNVIWNGVQEVAVTSTKSAMDILRNGSRMRQTSATRLNSMSSRSHAIYTVKLTQTQVRGSDSDKDAKPVRVISKLHFVDLAGSESLKKTLEVGERRREGISINSGLHALGKVILALSNARSKSSTHIPYRDSKLTNMLRDSLGGSAQTLMIACVSAAEANLAESANTLKYAARARNIKNRGGIQIEPTMHSSSNEVEMLRATVHQLEEKVRMLSKRLEFYESQ</sequence>
<dbReference type="AlphaFoldDB" id="A0A2G5BIH6"/>
<evidence type="ECO:0000313" key="11">
    <source>
        <dbReference type="EMBL" id="PIA18805.1"/>
    </source>
</evidence>
<dbReference type="Proteomes" id="UP000242474">
    <property type="component" value="Unassembled WGS sequence"/>
</dbReference>
<protein>
    <recommendedName>
        <fullName evidence="7">Kinesin-like protein</fullName>
    </recommendedName>
</protein>
<feature type="coiled-coil region" evidence="8">
    <location>
        <begin position="683"/>
        <end position="717"/>
    </location>
</feature>
<dbReference type="PROSITE" id="PS00411">
    <property type="entry name" value="KINESIN_MOTOR_1"/>
    <property type="match status" value="1"/>
</dbReference>
<dbReference type="EMBL" id="KZ303488">
    <property type="protein sequence ID" value="PIA18805.1"/>
    <property type="molecule type" value="Genomic_DNA"/>
</dbReference>
<dbReference type="PANTHER" id="PTHR47969">
    <property type="entry name" value="CHROMOSOME-ASSOCIATED KINESIN KIF4A-RELATED"/>
    <property type="match status" value="1"/>
</dbReference>
<dbReference type="PANTHER" id="PTHR47969:SF15">
    <property type="entry name" value="CHROMOSOME-ASSOCIATED KINESIN KIF4A-RELATED"/>
    <property type="match status" value="1"/>
</dbReference>